<gene>
    <name evidence="3" type="ORF">P5673_003893</name>
</gene>
<keyword evidence="2" id="KW-0472">Membrane</keyword>
<comment type="caution">
    <text evidence="3">The sequence shown here is derived from an EMBL/GenBank/DDBJ whole genome shotgun (WGS) entry which is preliminary data.</text>
</comment>
<keyword evidence="4" id="KW-1185">Reference proteome</keyword>
<sequence length="739" mass="85567">MENGMKNMNSPGFYNSSYNSNKQAKKSKGWLAIFVIVVVPILLCVILFLIFFFAAQIPPPKPYDHPCLASAEANRSQLTSMFRKIQYAYFHELHPESIHEMAGVTPEDIRRTFRPYDPSPNATMNRTDRAKELFDELNNLNYNVSLLKLRERKAIHVARAILRNNFGWTPLGQDYYNGDWLLGPDLFCYQPVCSVLKKLNGALSFFKPRNITELEKLRLFFQEYNRTLNRYVDNWKLGIRAGYVRNKEGCQAGLHAIKNVEYRRMTIKEEYGIYDEPLAKVLLHSGFFEHLSDSDNKTWKEIHLVDVTPFFNRSLVQDIAKPLVNLLRYLEQEHFKSCPSETFLNGLGKLPLGTEFADHSQPDGSRPTTQKLPTGQPLSGSKTFETLLKYFTTLEITPTQLREQASKILHQLYDEAVDIAKKYTGQEGNTTAISEFKLALQHVNMSFNIKGFPGNESDENAFRLCVMGQNIRPVLDSLFYTEGDKRTIPSCPVDVVPFYHPYSSFHSYYPGSKDCKIKATQELPFFLDKFGPKWTEYTTTAHEQLPGHHLEVQSYTEFFQDDCNDAIHWLAKPNFFAAMTEGWAAYTEGELLPKRTNLYLNTGNKQVLLQKYGMIFYQILYALRTIVDIDINWNKGTLAQARKMYDKYIWTDDPDFVNKDFARFLSFPGISTSYMIGQLKITQMRDLVKKELGQDFQLKDFHYEVLRQGEYPLPYLEEHMRAYISCRKNPHQVGCTEFS</sequence>
<dbReference type="PANTHER" id="PTHR33361">
    <property type="entry name" value="GLR0591 PROTEIN"/>
    <property type="match status" value="1"/>
</dbReference>
<keyword evidence="2" id="KW-0812">Transmembrane</keyword>
<reference evidence="3" key="1">
    <citation type="journal article" date="2023" name="G3 (Bethesda)">
        <title>Whole genome assembly and annotation of the endangered Caribbean coral Acropora cervicornis.</title>
        <authorList>
            <person name="Selwyn J.D."/>
            <person name="Vollmer S.V."/>
        </authorList>
    </citation>
    <scope>NUCLEOTIDE SEQUENCE</scope>
    <source>
        <strain evidence="3">K2</strain>
    </source>
</reference>
<evidence type="ECO:0000256" key="2">
    <source>
        <dbReference type="SAM" id="Phobius"/>
    </source>
</evidence>
<protein>
    <recommendedName>
        <fullName evidence="5">DUF885 domain-containing protein</fullName>
    </recommendedName>
</protein>
<dbReference type="AlphaFoldDB" id="A0AAD9R1X1"/>
<dbReference type="InterPro" id="IPR010281">
    <property type="entry name" value="DUF885"/>
</dbReference>
<dbReference type="Pfam" id="PF05960">
    <property type="entry name" value="DUF885"/>
    <property type="match status" value="1"/>
</dbReference>
<name>A0AAD9R1X1_ACRCE</name>
<proteinExistence type="predicted"/>
<dbReference type="EMBL" id="JARQWQ010000006">
    <property type="protein sequence ID" value="KAK2571313.1"/>
    <property type="molecule type" value="Genomic_DNA"/>
</dbReference>
<accession>A0AAD9R1X1</accession>
<keyword evidence="2" id="KW-1133">Transmembrane helix</keyword>
<reference evidence="3" key="2">
    <citation type="journal article" date="2023" name="Science">
        <title>Genomic signatures of disease resistance in endangered staghorn corals.</title>
        <authorList>
            <person name="Vollmer S.V."/>
            <person name="Selwyn J.D."/>
            <person name="Despard B.A."/>
            <person name="Roesel C.L."/>
        </authorList>
    </citation>
    <scope>NUCLEOTIDE SEQUENCE</scope>
    <source>
        <strain evidence="3">K2</strain>
    </source>
</reference>
<dbReference type="PANTHER" id="PTHR33361:SF2">
    <property type="entry name" value="DUF885 DOMAIN-CONTAINING PROTEIN"/>
    <property type="match status" value="1"/>
</dbReference>
<evidence type="ECO:0000313" key="4">
    <source>
        <dbReference type="Proteomes" id="UP001249851"/>
    </source>
</evidence>
<feature type="region of interest" description="Disordered" evidence="1">
    <location>
        <begin position="355"/>
        <end position="380"/>
    </location>
</feature>
<evidence type="ECO:0008006" key="5">
    <source>
        <dbReference type="Google" id="ProtNLM"/>
    </source>
</evidence>
<organism evidence="3 4">
    <name type="scientific">Acropora cervicornis</name>
    <name type="common">Staghorn coral</name>
    <dbReference type="NCBI Taxonomy" id="6130"/>
    <lineage>
        <taxon>Eukaryota</taxon>
        <taxon>Metazoa</taxon>
        <taxon>Cnidaria</taxon>
        <taxon>Anthozoa</taxon>
        <taxon>Hexacorallia</taxon>
        <taxon>Scleractinia</taxon>
        <taxon>Astrocoeniina</taxon>
        <taxon>Acroporidae</taxon>
        <taxon>Acropora</taxon>
    </lineage>
</organism>
<feature type="transmembrane region" description="Helical" evidence="2">
    <location>
        <begin position="30"/>
        <end position="54"/>
    </location>
</feature>
<feature type="compositionally biased region" description="Polar residues" evidence="1">
    <location>
        <begin position="362"/>
        <end position="380"/>
    </location>
</feature>
<evidence type="ECO:0000256" key="1">
    <source>
        <dbReference type="SAM" id="MobiDB-lite"/>
    </source>
</evidence>
<dbReference type="Proteomes" id="UP001249851">
    <property type="component" value="Unassembled WGS sequence"/>
</dbReference>
<evidence type="ECO:0000313" key="3">
    <source>
        <dbReference type="EMBL" id="KAK2571313.1"/>
    </source>
</evidence>